<gene>
    <name evidence="2" type="ORF">OOU_Y34scaffold00946g15</name>
</gene>
<organism evidence="2">
    <name type="scientific">Pyricularia oryzae (strain Y34)</name>
    <name type="common">Rice blast fungus</name>
    <name type="synonym">Magnaporthe oryzae</name>
    <dbReference type="NCBI Taxonomy" id="1143189"/>
    <lineage>
        <taxon>Eukaryota</taxon>
        <taxon>Fungi</taxon>
        <taxon>Dikarya</taxon>
        <taxon>Ascomycota</taxon>
        <taxon>Pezizomycotina</taxon>
        <taxon>Sordariomycetes</taxon>
        <taxon>Sordariomycetidae</taxon>
        <taxon>Magnaporthales</taxon>
        <taxon>Pyriculariaceae</taxon>
        <taxon>Pyricularia</taxon>
    </lineage>
</organism>
<dbReference type="AlphaFoldDB" id="A0AA97PG73"/>
<dbReference type="Proteomes" id="UP000011086">
    <property type="component" value="Unassembled WGS sequence"/>
</dbReference>
<evidence type="ECO:0000313" key="2">
    <source>
        <dbReference type="EMBL" id="ELQ33421.1"/>
    </source>
</evidence>
<feature type="domain" description="DUF4246" evidence="1">
    <location>
        <begin position="10"/>
        <end position="50"/>
    </location>
</feature>
<accession>A0AA97PG73</accession>
<proteinExistence type="predicted"/>
<dbReference type="EMBL" id="JH793560">
    <property type="protein sequence ID" value="ELQ33421.1"/>
    <property type="molecule type" value="Genomic_DNA"/>
</dbReference>
<sequence length="146" mass="16702">MSSSIAFQPRLQDSTRPGHRRFIALWLVDPNIRIINTGMAPPQHLDWWLEAVLGSPQMGQMVAKLPLDVIKLLLQHSNDPGTGNRGFNRLPPDLGIMTTEHLKLDAMPMGEEEAKEHRLELMETSIAFEQKVDSEWRSRTYSFCEH</sequence>
<reference evidence="2" key="1">
    <citation type="journal article" date="2012" name="PLoS Genet.">
        <title>Comparative analysis of the genomes of two field isolates of the rice blast fungus Magnaporthe oryzae.</title>
        <authorList>
            <person name="Xue M."/>
            <person name="Yang J."/>
            <person name="Li Z."/>
            <person name="Hu S."/>
            <person name="Yao N."/>
            <person name="Dean R.A."/>
            <person name="Zhao W."/>
            <person name="Shen M."/>
            <person name="Zhang H."/>
            <person name="Li C."/>
            <person name="Liu L."/>
            <person name="Cao L."/>
            <person name="Xu X."/>
            <person name="Xing Y."/>
            <person name="Hsiang T."/>
            <person name="Zhang Z."/>
            <person name="Xu J.R."/>
            <person name="Peng Y.L."/>
        </authorList>
    </citation>
    <scope>NUCLEOTIDE SEQUENCE</scope>
    <source>
        <strain evidence="2">Y34</strain>
    </source>
</reference>
<protein>
    <recommendedName>
        <fullName evidence="1">DUF4246 domain-containing protein</fullName>
    </recommendedName>
</protein>
<evidence type="ECO:0000259" key="1">
    <source>
        <dbReference type="Pfam" id="PF14033"/>
    </source>
</evidence>
<dbReference type="InterPro" id="IPR049192">
    <property type="entry name" value="DUF4246_C"/>
</dbReference>
<name>A0AA97PG73_PYRO3</name>
<dbReference type="InterPro" id="IPR025340">
    <property type="entry name" value="DUF4246"/>
</dbReference>
<dbReference type="Pfam" id="PF14033">
    <property type="entry name" value="DUF4246"/>
    <property type="match status" value="1"/>
</dbReference>
<dbReference type="PANTHER" id="PTHR33119">
    <property type="entry name" value="IFI3P"/>
    <property type="match status" value="1"/>
</dbReference>
<dbReference type="PANTHER" id="PTHR33119:SF1">
    <property type="entry name" value="FE2OG DIOXYGENASE DOMAIN-CONTAINING PROTEIN"/>
    <property type="match status" value="1"/>
</dbReference>